<feature type="region of interest" description="Disordered" evidence="16">
    <location>
        <begin position="184"/>
        <end position="211"/>
    </location>
</feature>
<dbReference type="GO" id="GO:0005634">
    <property type="term" value="C:nucleus"/>
    <property type="evidence" value="ECO:0007669"/>
    <property type="project" value="UniProtKB-SubCell"/>
</dbReference>
<dbReference type="GO" id="GO:0031509">
    <property type="term" value="P:subtelomeric heterochromatin formation"/>
    <property type="evidence" value="ECO:0007669"/>
    <property type="project" value="EnsemblFungi"/>
</dbReference>
<dbReference type="InterPro" id="IPR013956">
    <property type="entry name" value="E3_ubiquit_lig_Bre1"/>
</dbReference>
<reference evidence="18 19" key="1">
    <citation type="submission" date="2015-10" db="EMBL/GenBank/DDBJ databases">
        <title>Draft genomes sequences of Candida glabrata isolates 1A, 1B, 2A, 2B, 3A and 3B.</title>
        <authorList>
            <person name="Haavelsrud O.E."/>
            <person name="Gaustad P."/>
        </authorList>
    </citation>
    <scope>NUCLEOTIDE SEQUENCE [LARGE SCALE GENOMIC DNA]</scope>
    <source>
        <strain evidence="18">910700640</strain>
    </source>
</reference>
<dbReference type="InterPro" id="IPR001841">
    <property type="entry name" value="Znf_RING"/>
</dbReference>
<dbReference type="CDD" id="cd16499">
    <property type="entry name" value="RING-HC_Bre1-like"/>
    <property type="match status" value="1"/>
</dbReference>
<feature type="coiled-coil region" evidence="15">
    <location>
        <begin position="348"/>
        <end position="375"/>
    </location>
</feature>
<keyword evidence="9 14" id="KW-0862">Zinc</keyword>
<dbReference type="GO" id="GO:0030174">
    <property type="term" value="P:regulation of DNA-templated DNA replication initiation"/>
    <property type="evidence" value="ECO:0007669"/>
    <property type="project" value="EnsemblFungi"/>
</dbReference>
<feature type="compositionally biased region" description="Polar residues" evidence="16">
    <location>
        <begin position="194"/>
        <end position="211"/>
    </location>
</feature>
<accession>A0A0W0DX63</accession>
<dbReference type="EMBL" id="LLZZ01000130">
    <property type="protein sequence ID" value="KTB01741.1"/>
    <property type="molecule type" value="Genomic_DNA"/>
</dbReference>
<dbReference type="GO" id="GO:0061630">
    <property type="term" value="F:ubiquitin protein ligase activity"/>
    <property type="evidence" value="ECO:0007669"/>
    <property type="project" value="UniProtKB-EC"/>
</dbReference>
<dbReference type="Gene3D" id="3.30.40.10">
    <property type="entry name" value="Zinc/RING finger domain, C3HC4 (zinc finger)"/>
    <property type="match status" value="1"/>
</dbReference>
<keyword evidence="12 14" id="KW-0539">Nucleus</keyword>
<evidence type="ECO:0000256" key="4">
    <source>
        <dbReference type="ARBA" id="ARBA00005555"/>
    </source>
</evidence>
<evidence type="ECO:0000256" key="15">
    <source>
        <dbReference type="SAM" id="Coils"/>
    </source>
</evidence>
<dbReference type="InterPro" id="IPR013083">
    <property type="entry name" value="Znf_RING/FYVE/PHD"/>
</dbReference>
<dbReference type="GO" id="GO:0003688">
    <property type="term" value="F:DNA replication origin binding"/>
    <property type="evidence" value="ECO:0007669"/>
    <property type="project" value="EnsemblFungi"/>
</dbReference>
<feature type="coiled-coil region" evidence="15">
    <location>
        <begin position="256"/>
        <end position="318"/>
    </location>
</feature>
<organism evidence="18 19">
    <name type="scientific">Candida glabrata</name>
    <name type="common">Yeast</name>
    <name type="synonym">Torulopsis glabrata</name>
    <dbReference type="NCBI Taxonomy" id="5478"/>
    <lineage>
        <taxon>Eukaryota</taxon>
        <taxon>Fungi</taxon>
        <taxon>Dikarya</taxon>
        <taxon>Ascomycota</taxon>
        <taxon>Saccharomycotina</taxon>
        <taxon>Saccharomycetes</taxon>
        <taxon>Saccharomycetales</taxon>
        <taxon>Saccharomycetaceae</taxon>
        <taxon>Nakaseomyces</taxon>
    </lineage>
</organism>
<dbReference type="VEuPathDB" id="FungiDB:GVI51_D00517"/>
<evidence type="ECO:0000256" key="16">
    <source>
        <dbReference type="SAM" id="MobiDB-lite"/>
    </source>
</evidence>
<evidence type="ECO:0000256" key="3">
    <source>
        <dbReference type="ARBA" id="ARBA00004906"/>
    </source>
</evidence>
<dbReference type="VEuPathDB" id="FungiDB:CAGL0D00638g"/>
<dbReference type="GO" id="GO:0000722">
    <property type="term" value="P:telomere maintenance via recombination"/>
    <property type="evidence" value="ECO:0007669"/>
    <property type="project" value="EnsemblFungi"/>
</dbReference>
<dbReference type="VEuPathDB" id="FungiDB:B1J91_D00638g"/>
<dbReference type="GO" id="GO:0000781">
    <property type="term" value="C:chromosome, telomeric region"/>
    <property type="evidence" value="ECO:0007669"/>
    <property type="project" value="GOC"/>
</dbReference>
<keyword evidence="11 14" id="KW-0175">Coiled coil</keyword>
<evidence type="ECO:0000256" key="1">
    <source>
        <dbReference type="ARBA" id="ARBA00000900"/>
    </source>
</evidence>
<dbReference type="GO" id="GO:0097110">
    <property type="term" value="F:scaffold protein binding"/>
    <property type="evidence" value="ECO:0007669"/>
    <property type="project" value="EnsemblFungi"/>
</dbReference>
<keyword evidence="7 13" id="KW-0863">Zinc-finger</keyword>
<evidence type="ECO:0000256" key="8">
    <source>
        <dbReference type="ARBA" id="ARBA00022786"/>
    </source>
</evidence>
<dbReference type="GO" id="GO:0042802">
    <property type="term" value="F:identical protein binding"/>
    <property type="evidence" value="ECO:0007669"/>
    <property type="project" value="EnsemblFungi"/>
</dbReference>
<evidence type="ECO:0000259" key="17">
    <source>
        <dbReference type="PROSITE" id="PS50089"/>
    </source>
</evidence>
<dbReference type="GO" id="GO:0000724">
    <property type="term" value="P:double-strand break repair via homologous recombination"/>
    <property type="evidence" value="ECO:0007669"/>
    <property type="project" value="EnsemblFungi"/>
</dbReference>
<dbReference type="PANTHER" id="PTHR23163:SF0">
    <property type="entry name" value="E3 UBIQUITIN-PROTEIN LIGASE BRE1"/>
    <property type="match status" value="1"/>
</dbReference>
<feature type="compositionally biased region" description="Basic and acidic residues" evidence="16">
    <location>
        <begin position="1"/>
        <end position="15"/>
    </location>
</feature>
<dbReference type="GO" id="GO:0006366">
    <property type="term" value="P:transcription by RNA polymerase II"/>
    <property type="evidence" value="ECO:0007669"/>
    <property type="project" value="EnsemblFungi"/>
</dbReference>
<name>A0A0W0DX63_CANGB</name>
<dbReference type="UniPathway" id="UPA00143"/>
<evidence type="ECO:0000256" key="14">
    <source>
        <dbReference type="RuleBase" id="RU365038"/>
    </source>
</evidence>
<evidence type="ECO:0000256" key="5">
    <source>
        <dbReference type="ARBA" id="ARBA00022679"/>
    </source>
</evidence>
<dbReference type="GO" id="GO:0042138">
    <property type="term" value="P:meiotic DNA double-strand break formation"/>
    <property type="evidence" value="ECO:0007669"/>
    <property type="project" value="EnsemblFungi"/>
</dbReference>
<comment type="similarity">
    <text evidence="4 14">Belongs to the BRE1 family.</text>
</comment>
<dbReference type="Pfam" id="PF08647">
    <property type="entry name" value="BRE1"/>
    <property type="match status" value="1"/>
</dbReference>
<sequence length="693" mass="79784">MSSEEPPIKKQKLELSDPDEPLTQHDVISFQKEALFRCLNSKRVELEALTKQYSTVHDKWEQNVHTLATLMSVLSTAASHLRGLCNEESEKTLCDEMINAGESVDKERTDEFLNLLRKYTNNNGSSDSKIDSLGLELQRANKTKSELRLQNKKLTDEIDSLKAYYHGLVRSYDREDSMTVKRVFNKQKTDDNTDNISNTEQRPTSVSPVLTNGATHAKNEVKTEQEALNNHTDSSQSSGITEEEKKKLFLQYENKITDLESHNSSLNRIIEELENYKQLNEKELAQTRLEISNLLSEKHSNEEEREDLLHQIEKLKASNTDLTLTNESFLSKFQELAKEKDTFQEKISSDFEKTLESLKAQNLALEKDLVRVRTTRDELISKVAILEAETSKSVLISDLKQALDILREQWEKIEFRNNQSPSSDALLKEIQDLESAFKELSSLTHKKYSEYLNHESVISKLTIEKTKADQKYFASMRSKDSILVENKNLSKSLNKANELILQLKDTDKLYKQKIESLHKQLALSQNNEKRLVDSNKAANLKVMNLNSEIQKQKKLLDFTSSQKNELINELTEANGMLKSKELEIEFKENELQTALKKNEKLEEFLSKENYNMNKPSSLATTNIDEDSMAEELENFRTLVYCSLCSKNWKNMAIRTCGHVFCEDCCKERLAARMRKCPTCNKPFSSNDLLMVHL</sequence>
<dbReference type="GO" id="GO:0031573">
    <property type="term" value="P:mitotic intra-S DNA damage checkpoint signaling"/>
    <property type="evidence" value="ECO:0007669"/>
    <property type="project" value="EnsemblFungi"/>
</dbReference>
<dbReference type="PROSITE" id="PS50089">
    <property type="entry name" value="ZF_RING_2"/>
    <property type="match status" value="1"/>
</dbReference>
<keyword evidence="10 14" id="KW-0156">Chromatin regulator</keyword>
<feature type="coiled-coil region" evidence="15">
    <location>
        <begin position="130"/>
        <end position="164"/>
    </location>
</feature>
<evidence type="ECO:0000256" key="13">
    <source>
        <dbReference type="PROSITE-ProRule" id="PRU00175"/>
    </source>
</evidence>
<keyword evidence="5 14" id="KW-0808">Transferase</keyword>
<comment type="subcellular location">
    <subcellularLocation>
        <location evidence="2 14">Nucleus</location>
    </subcellularLocation>
</comment>
<evidence type="ECO:0000256" key="10">
    <source>
        <dbReference type="ARBA" id="ARBA00022853"/>
    </source>
</evidence>
<feature type="region of interest" description="Disordered" evidence="16">
    <location>
        <begin position="223"/>
        <end position="242"/>
    </location>
</feature>
<evidence type="ECO:0000313" key="18">
    <source>
        <dbReference type="EMBL" id="KTB01741.1"/>
    </source>
</evidence>
<dbReference type="FunFam" id="3.30.40.10:FF:000414">
    <property type="entry name" value="E3 ubiquitin protein ligase"/>
    <property type="match status" value="1"/>
</dbReference>
<feature type="domain" description="RING-type" evidence="17">
    <location>
        <begin position="641"/>
        <end position="680"/>
    </location>
</feature>
<feature type="coiled-coil region" evidence="15">
    <location>
        <begin position="535"/>
        <end position="604"/>
    </location>
</feature>
<evidence type="ECO:0000256" key="6">
    <source>
        <dbReference type="ARBA" id="ARBA00022723"/>
    </source>
</evidence>
<feature type="compositionally biased region" description="Polar residues" evidence="16">
    <location>
        <begin position="226"/>
        <end position="240"/>
    </location>
</feature>
<dbReference type="Proteomes" id="UP000054886">
    <property type="component" value="Unassembled WGS sequence"/>
</dbReference>
<dbReference type="GO" id="GO:0008270">
    <property type="term" value="F:zinc ion binding"/>
    <property type="evidence" value="ECO:0007669"/>
    <property type="project" value="UniProtKB-KW"/>
</dbReference>
<protein>
    <recommendedName>
        <fullName evidence="14">E3 ubiquitin protein ligase</fullName>
        <ecNumber evidence="14">2.3.2.27</ecNumber>
    </recommendedName>
</protein>
<comment type="pathway">
    <text evidence="3 14">Protein modification; protein ubiquitination.</text>
</comment>
<keyword evidence="8 14" id="KW-0833">Ubl conjugation pathway</keyword>
<comment type="catalytic activity">
    <reaction evidence="1 14">
        <text>S-ubiquitinyl-[E2 ubiquitin-conjugating enzyme]-L-cysteine + [acceptor protein]-L-lysine = [E2 ubiquitin-conjugating enzyme]-L-cysteine + N(6)-ubiquitinyl-[acceptor protein]-L-lysine.</text>
        <dbReference type="EC" id="2.3.2.27"/>
    </reaction>
</comment>
<dbReference type="PANTHER" id="PTHR23163">
    <property type="entry name" value="RING FINGER PROTEIN-RELATED"/>
    <property type="match status" value="1"/>
</dbReference>
<dbReference type="GO" id="GO:0031571">
    <property type="term" value="P:mitotic G1 DNA damage checkpoint signaling"/>
    <property type="evidence" value="ECO:0007669"/>
    <property type="project" value="EnsemblFungi"/>
</dbReference>
<dbReference type="VEuPathDB" id="FungiDB:GWK60_D00737"/>
<evidence type="ECO:0000313" key="19">
    <source>
        <dbReference type="Proteomes" id="UP000054886"/>
    </source>
</evidence>
<evidence type="ECO:0000256" key="11">
    <source>
        <dbReference type="ARBA" id="ARBA00023054"/>
    </source>
</evidence>
<proteinExistence type="inferred from homology"/>
<dbReference type="Pfam" id="PF13920">
    <property type="entry name" value="zf-C3HC4_3"/>
    <property type="match status" value="1"/>
</dbReference>
<dbReference type="AlphaFoldDB" id="A0A0W0DX63"/>
<comment type="caution">
    <text evidence="18">The sequence shown here is derived from an EMBL/GenBank/DDBJ whole genome shotgun (WGS) entry which is preliminary data.</text>
</comment>
<keyword evidence="6 14" id="KW-0479">Metal-binding</keyword>
<evidence type="ECO:0000256" key="2">
    <source>
        <dbReference type="ARBA" id="ARBA00004123"/>
    </source>
</evidence>
<dbReference type="GO" id="GO:0033503">
    <property type="term" value="C:HULC complex"/>
    <property type="evidence" value="ECO:0007669"/>
    <property type="project" value="TreeGrafter"/>
</dbReference>
<feature type="region of interest" description="Disordered" evidence="16">
    <location>
        <begin position="1"/>
        <end position="20"/>
    </location>
</feature>
<dbReference type="GO" id="GO:0016567">
    <property type="term" value="P:protein ubiquitination"/>
    <property type="evidence" value="ECO:0007669"/>
    <property type="project" value="UniProtKB-UniRule"/>
</dbReference>
<evidence type="ECO:0000256" key="9">
    <source>
        <dbReference type="ARBA" id="ARBA00022833"/>
    </source>
</evidence>
<evidence type="ECO:0000256" key="7">
    <source>
        <dbReference type="ARBA" id="ARBA00022771"/>
    </source>
</evidence>
<evidence type="ECO:0000256" key="12">
    <source>
        <dbReference type="ARBA" id="ARBA00023242"/>
    </source>
</evidence>
<dbReference type="EC" id="2.3.2.27" evidence="14"/>
<dbReference type="SMART" id="SM00184">
    <property type="entry name" value="RING"/>
    <property type="match status" value="1"/>
</dbReference>
<dbReference type="SUPFAM" id="SSF57850">
    <property type="entry name" value="RING/U-box"/>
    <property type="match status" value="1"/>
</dbReference>
<gene>
    <name evidence="18" type="ORF">AO440_000634</name>
</gene>